<dbReference type="InterPro" id="IPR013088">
    <property type="entry name" value="Znf_NHR/GATA"/>
</dbReference>
<evidence type="ECO:0000256" key="1">
    <source>
        <dbReference type="ARBA" id="ARBA00022723"/>
    </source>
</evidence>
<dbReference type="Pfam" id="PF00320">
    <property type="entry name" value="GATA"/>
    <property type="match status" value="1"/>
</dbReference>
<feature type="compositionally biased region" description="Basic and acidic residues" evidence="5">
    <location>
        <begin position="201"/>
        <end position="211"/>
    </location>
</feature>
<dbReference type="Gramene" id="EFJ31178">
    <property type="protein sequence ID" value="EFJ31178"/>
    <property type="gene ID" value="SELMODRAFT_440037"/>
</dbReference>
<organism evidence="8">
    <name type="scientific">Selaginella moellendorffii</name>
    <name type="common">Spikemoss</name>
    <dbReference type="NCBI Taxonomy" id="88036"/>
    <lineage>
        <taxon>Eukaryota</taxon>
        <taxon>Viridiplantae</taxon>
        <taxon>Streptophyta</taxon>
        <taxon>Embryophyta</taxon>
        <taxon>Tracheophyta</taxon>
        <taxon>Lycopodiopsida</taxon>
        <taxon>Selaginellales</taxon>
        <taxon>Selaginellaceae</taxon>
        <taxon>Selaginella</taxon>
    </lineage>
</organism>
<dbReference type="SMART" id="SM00401">
    <property type="entry name" value="ZnF_GATA"/>
    <property type="match status" value="1"/>
</dbReference>
<dbReference type="CDD" id="cd00202">
    <property type="entry name" value="ZnF_GATA"/>
    <property type="match status" value="1"/>
</dbReference>
<keyword evidence="2 4" id="KW-0863">Zinc-finger</keyword>
<dbReference type="EMBL" id="GL377574">
    <property type="protein sequence ID" value="EFJ31178.1"/>
    <property type="molecule type" value="Genomic_DNA"/>
</dbReference>
<name>D8R9M5_SELML</name>
<feature type="compositionally biased region" description="Low complexity" evidence="5">
    <location>
        <begin position="1"/>
        <end position="13"/>
    </location>
</feature>
<dbReference type="PROSITE" id="PS00344">
    <property type="entry name" value="GATA_ZN_FINGER_1"/>
    <property type="match status" value="1"/>
</dbReference>
<feature type="region of interest" description="Disordered" evidence="5">
    <location>
        <begin position="1"/>
        <end position="265"/>
    </location>
</feature>
<evidence type="ECO:0000256" key="4">
    <source>
        <dbReference type="PROSITE-ProRule" id="PRU00094"/>
    </source>
</evidence>
<proteinExistence type="predicted"/>
<keyword evidence="3" id="KW-0862">Zinc</keyword>
<feature type="compositionally biased region" description="Polar residues" evidence="5">
    <location>
        <begin position="51"/>
        <end position="61"/>
    </location>
</feature>
<feature type="compositionally biased region" description="Low complexity" evidence="5">
    <location>
        <begin position="213"/>
        <end position="232"/>
    </location>
</feature>
<gene>
    <name evidence="7" type="ORF">SELMODRAFT_440037</name>
</gene>
<evidence type="ECO:0000256" key="3">
    <source>
        <dbReference type="ARBA" id="ARBA00022833"/>
    </source>
</evidence>
<evidence type="ECO:0000313" key="8">
    <source>
        <dbReference type="Proteomes" id="UP000001514"/>
    </source>
</evidence>
<dbReference type="PROSITE" id="PS50114">
    <property type="entry name" value="GATA_ZN_FINGER_2"/>
    <property type="match status" value="1"/>
</dbReference>
<dbReference type="InterPro" id="IPR000679">
    <property type="entry name" value="Znf_GATA"/>
</dbReference>
<accession>D8R9M5</accession>
<evidence type="ECO:0000256" key="2">
    <source>
        <dbReference type="ARBA" id="ARBA00022771"/>
    </source>
</evidence>
<protein>
    <recommendedName>
        <fullName evidence="6">GATA-type domain-containing protein</fullName>
    </recommendedName>
</protein>
<feature type="compositionally biased region" description="Polar residues" evidence="5">
    <location>
        <begin position="371"/>
        <end position="381"/>
    </location>
</feature>
<dbReference type="PANTHER" id="PTHR47255">
    <property type="entry name" value="GATA TRANSCRIPTION FACTOR 22-RELATED"/>
    <property type="match status" value="1"/>
</dbReference>
<evidence type="ECO:0000313" key="7">
    <source>
        <dbReference type="EMBL" id="EFJ31178.1"/>
    </source>
</evidence>
<feature type="domain" description="GATA-type" evidence="6">
    <location>
        <begin position="311"/>
        <end position="347"/>
    </location>
</feature>
<dbReference type="GO" id="GO:0005634">
    <property type="term" value="C:nucleus"/>
    <property type="evidence" value="ECO:0000318"/>
    <property type="project" value="GO_Central"/>
</dbReference>
<dbReference type="InParanoid" id="D8R9M5"/>
<dbReference type="HOGENOM" id="CLU_554802_0_0_1"/>
<dbReference type="Proteomes" id="UP000001514">
    <property type="component" value="Unassembled WGS sequence"/>
</dbReference>
<feature type="compositionally biased region" description="Polar residues" evidence="5">
    <location>
        <begin position="34"/>
        <end position="43"/>
    </location>
</feature>
<dbReference type="GO" id="GO:0006355">
    <property type="term" value="P:regulation of DNA-templated transcription"/>
    <property type="evidence" value="ECO:0000318"/>
    <property type="project" value="GO_Central"/>
</dbReference>
<feature type="region of interest" description="Disordered" evidence="5">
    <location>
        <begin position="350"/>
        <end position="389"/>
    </location>
</feature>
<dbReference type="SUPFAM" id="SSF57716">
    <property type="entry name" value="Glucocorticoid receptor-like (DNA-binding domain)"/>
    <property type="match status" value="1"/>
</dbReference>
<dbReference type="AlphaFoldDB" id="D8R9M5"/>
<dbReference type="GO" id="GO:0008270">
    <property type="term" value="F:zinc ion binding"/>
    <property type="evidence" value="ECO:0007669"/>
    <property type="project" value="UniProtKB-KW"/>
</dbReference>
<sequence length="492" mass="53358">MKSASASAATAASPDHGSSPAASKRICGKRRPQLRSQFSSSSIKVAVNHDSPISASPTSSGEWKRSPASATGAAKAGSSDAASSPFSSAVVDREVELEELETTPKSLVIQHPEEEGDRDTKFDGLVPGVVAAGEAREDPVDQGVAEEEEEEEIEGGGDDRKVLVVRQNMISFDDRDQDHHDHEQERSSEQTAVDCLTSKCKGMDQEKRQDPDTISNSSAAESDSTTSSTSQASDDHDDARSHSEKSSSFRQSYMKRHPKGSSEIDQLLLGSPRTRLAAAATSGAVDNPVSPSGRSSRGDGMGSVGAHGNNNVSTRTCKHCGTMKTPLWRNGPLGPKSLCNACGIRLRKARRNSNNQEAPAASPAGKRKLDQSSSARITSDQQHLRHPYKKSRMAFAREKRQIGSMVRLLPQEQQQQLLISSSNRSVPKDEEEGAVLLMALSCGLEEVAYHFRKFKACFVEAEFAVTVATSIIKEQRNERKREWQIQRRQCSA</sequence>
<dbReference type="InterPro" id="IPR052138">
    <property type="entry name" value="GATA_ZnFinger_Domain"/>
</dbReference>
<dbReference type="Gene3D" id="3.30.50.10">
    <property type="entry name" value="Erythroid Transcription Factor GATA-1, subunit A"/>
    <property type="match status" value="1"/>
</dbReference>
<feature type="compositionally biased region" description="Low complexity" evidence="5">
    <location>
        <begin position="66"/>
        <end position="89"/>
    </location>
</feature>
<keyword evidence="1" id="KW-0479">Metal-binding</keyword>
<feature type="compositionally biased region" description="Basic and acidic residues" evidence="5">
    <location>
        <begin position="233"/>
        <end position="247"/>
    </location>
</feature>
<feature type="compositionally biased region" description="Acidic residues" evidence="5">
    <location>
        <begin position="144"/>
        <end position="156"/>
    </location>
</feature>
<evidence type="ECO:0000256" key="5">
    <source>
        <dbReference type="SAM" id="MobiDB-lite"/>
    </source>
</evidence>
<feature type="region of interest" description="Disordered" evidence="5">
    <location>
        <begin position="278"/>
        <end position="314"/>
    </location>
</feature>
<feature type="compositionally biased region" description="Basic and acidic residues" evidence="5">
    <location>
        <begin position="172"/>
        <end position="188"/>
    </location>
</feature>
<dbReference type="PANTHER" id="PTHR47255:SF4">
    <property type="entry name" value="GATA ZINC FINGER DOMAIN-CONTAINING PROTEIN 12"/>
    <property type="match status" value="1"/>
</dbReference>
<reference evidence="7 8" key="1">
    <citation type="journal article" date="2011" name="Science">
        <title>The Selaginella genome identifies genetic changes associated with the evolution of vascular plants.</title>
        <authorList>
            <person name="Banks J.A."/>
            <person name="Nishiyama T."/>
            <person name="Hasebe M."/>
            <person name="Bowman J.L."/>
            <person name="Gribskov M."/>
            <person name="dePamphilis C."/>
            <person name="Albert V.A."/>
            <person name="Aono N."/>
            <person name="Aoyama T."/>
            <person name="Ambrose B.A."/>
            <person name="Ashton N.W."/>
            <person name="Axtell M.J."/>
            <person name="Barker E."/>
            <person name="Barker M.S."/>
            <person name="Bennetzen J.L."/>
            <person name="Bonawitz N.D."/>
            <person name="Chapple C."/>
            <person name="Cheng C."/>
            <person name="Correa L.G."/>
            <person name="Dacre M."/>
            <person name="DeBarry J."/>
            <person name="Dreyer I."/>
            <person name="Elias M."/>
            <person name="Engstrom E.M."/>
            <person name="Estelle M."/>
            <person name="Feng L."/>
            <person name="Finet C."/>
            <person name="Floyd S.K."/>
            <person name="Frommer W.B."/>
            <person name="Fujita T."/>
            <person name="Gramzow L."/>
            <person name="Gutensohn M."/>
            <person name="Harholt J."/>
            <person name="Hattori M."/>
            <person name="Heyl A."/>
            <person name="Hirai T."/>
            <person name="Hiwatashi Y."/>
            <person name="Ishikawa M."/>
            <person name="Iwata M."/>
            <person name="Karol K.G."/>
            <person name="Koehler B."/>
            <person name="Kolukisaoglu U."/>
            <person name="Kubo M."/>
            <person name="Kurata T."/>
            <person name="Lalonde S."/>
            <person name="Li K."/>
            <person name="Li Y."/>
            <person name="Litt A."/>
            <person name="Lyons E."/>
            <person name="Manning G."/>
            <person name="Maruyama T."/>
            <person name="Michael T.P."/>
            <person name="Mikami K."/>
            <person name="Miyazaki S."/>
            <person name="Morinaga S."/>
            <person name="Murata T."/>
            <person name="Mueller-Roeber B."/>
            <person name="Nelson D.R."/>
            <person name="Obara M."/>
            <person name="Oguri Y."/>
            <person name="Olmstead R.G."/>
            <person name="Onodera N."/>
            <person name="Petersen B.L."/>
            <person name="Pils B."/>
            <person name="Prigge M."/>
            <person name="Rensing S.A."/>
            <person name="Riano-Pachon D.M."/>
            <person name="Roberts A.W."/>
            <person name="Sato Y."/>
            <person name="Scheller H.V."/>
            <person name="Schulz B."/>
            <person name="Schulz C."/>
            <person name="Shakirov E.V."/>
            <person name="Shibagaki N."/>
            <person name="Shinohara N."/>
            <person name="Shippen D.E."/>
            <person name="Soerensen I."/>
            <person name="Sotooka R."/>
            <person name="Sugimoto N."/>
            <person name="Sugita M."/>
            <person name="Sumikawa N."/>
            <person name="Tanurdzic M."/>
            <person name="Theissen G."/>
            <person name="Ulvskov P."/>
            <person name="Wakazuki S."/>
            <person name="Weng J.K."/>
            <person name="Willats W.W."/>
            <person name="Wipf D."/>
            <person name="Wolf P.G."/>
            <person name="Yang L."/>
            <person name="Zimmer A.D."/>
            <person name="Zhu Q."/>
            <person name="Mitros T."/>
            <person name="Hellsten U."/>
            <person name="Loque D."/>
            <person name="Otillar R."/>
            <person name="Salamov A."/>
            <person name="Schmutz J."/>
            <person name="Shapiro H."/>
            <person name="Lindquist E."/>
            <person name="Lucas S."/>
            <person name="Rokhsar D."/>
            <person name="Grigoriev I.V."/>
        </authorList>
    </citation>
    <scope>NUCLEOTIDE SEQUENCE [LARGE SCALE GENOMIC DNA]</scope>
</reference>
<dbReference type="eggNOG" id="KOG1601">
    <property type="taxonomic scope" value="Eukaryota"/>
</dbReference>
<dbReference type="KEGG" id="smo:SELMODRAFT_440037"/>
<dbReference type="GO" id="GO:0000976">
    <property type="term" value="F:transcription cis-regulatory region binding"/>
    <property type="evidence" value="ECO:0000318"/>
    <property type="project" value="GO_Central"/>
</dbReference>
<keyword evidence="8" id="KW-1185">Reference proteome</keyword>
<evidence type="ECO:0000259" key="6">
    <source>
        <dbReference type="PROSITE" id="PS50114"/>
    </source>
</evidence>